<keyword evidence="1" id="KW-0732">Signal</keyword>
<dbReference type="Proteomes" id="UP000434957">
    <property type="component" value="Unassembled WGS sequence"/>
</dbReference>
<reference evidence="5 7" key="1">
    <citation type="submission" date="2018-09" db="EMBL/GenBank/DDBJ databases">
        <title>Genomic investigation of the strawberry pathogen Phytophthora fragariae indicates pathogenicity is determined by transcriptional variation in three key races.</title>
        <authorList>
            <person name="Adams T.M."/>
            <person name="Armitage A.D."/>
            <person name="Sobczyk M.K."/>
            <person name="Bates H.J."/>
            <person name="Dunwell J.M."/>
            <person name="Nellist C.F."/>
            <person name="Harrison R.J."/>
        </authorList>
    </citation>
    <scope>NUCLEOTIDE SEQUENCE [LARGE SCALE GENOMIC DNA]</scope>
    <source>
        <strain evidence="3 5">SCRP249</strain>
        <strain evidence="2 7">SCRP324</strain>
        <strain evidence="4 6">SCRP333</strain>
    </source>
</reference>
<dbReference type="EMBL" id="QXFU01000179">
    <property type="protein sequence ID" value="KAE9041239.1"/>
    <property type="molecule type" value="Genomic_DNA"/>
</dbReference>
<evidence type="ECO:0000313" key="5">
    <source>
        <dbReference type="Proteomes" id="UP000429607"/>
    </source>
</evidence>
<dbReference type="AlphaFoldDB" id="A0A6A3NLE0"/>
<keyword evidence="6" id="KW-1185">Reference proteome</keyword>
<proteinExistence type="predicted"/>
<sequence length="58" mass="6708">MFTIVLHFAVVSRAIFGDSLKPWMKHCWKIARTGRRCCKPRTQVVSGFGRALQSQRMI</sequence>
<dbReference type="EMBL" id="QXFV01000175">
    <property type="protein sequence ID" value="KAE9047125.1"/>
    <property type="molecule type" value="Genomic_DNA"/>
</dbReference>
<protein>
    <submittedName>
        <fullName evidence="2">Uncharacterized protein</fullName>
    </submittedName>
</protein>
<evidence type="ECO:0000313" key="2">
    <source>
        <dbReference type="EMBL" id="KAE9041239.1"/>
    </source>
</evidence>
<evidence type="ECO:0000313" key="3">
    <source>
        <dbReference type="EMBL" id="KAE9047125.1"/>
    </source>
</evidence>
<dbReference type="Proteomes" id="UP000429607">
    <property type="component" value="Unassembled WGS sequence"/>
</dbReference>
<gene>
    <name evidence="3" type="ORF">PR001_g4335</name>
    <name evidence="2" type="ORF">PR002_g4567</name>
    <name evidence="4" type="ORF">PR003_g4421</name>
</gene>
<feature type="chain" id="PRO_5036165355" evidence="1">
    <location>
        <begin position="18"/>
        <end position="58"/>
    </location>
</feature>
<evidence type="ECO:0000313" key="7">
    <source>
        <dbReference type="Proteomes" id="UP000435112"/>
    </source>
</evidence>
<name>A0A6A3NLE0_9STRA</name>
<dbReference type="EMBL" id="QXFT01000167">
    <property type="protein sequence ID" value="KAE9352358.1"/>
    <property type="molecule type" value="Genomic_DNA"/>
</dbReference>
<dbReference type="OrthoDB" id="10268841at2759"/>
<evidence type="ECO:0000313" key="6">
    <source>
        <dbReference type="Proteomes" id="UP000434957"/>
    </source>
</evidence>
<organism evidence="2 7">
    <name type="scientific">Phytophthora rubi</name>
    <dbReference type="NCBI Taxonomy" id="129364"/>
    <lineage>
        <taxon>Eukaryota</taxon>
        <taxon>Sar</taxon>
        <taxon>Stramenopiles</taxon>
        <taxon>Oomycota</taxon>
        <taxon>Peronosporomycetes</taxon>
        <taxon>Peronosporales</taxon>
        <taxon>Peronosporaceae</taxon>
        <taxon>Phytophthora</taxon>
    </lineage>
</organism>
<evidence type="ECO:0000256" key="1">
    <source>
        <dbReference type="SAM" id="SignalP"/>
    </source>
</evidence>
<evidence type="ECO:0000313" key="4">
    <source>
        <dbReference type="EMBL" id="KAE9352358.1"/>
    </source>
</evidence>
<comment type="caution">
    <text evidence="2">The sequence shown here is derived from an EMBL/GenBank/DDBJ whole genome shotgun (WGS) entry which is preliminary data.</text>
</comment>
<dbReference type="Proteomes" id="UP000435112">
    <property type="component" value="Unassembled WGS sequence"/>
</dbReference>
<accession>A0A6A3NLE0</accession>
<feature type="signal peptide" evidence="1">
    <location>
        <begin position="1"/>
        <end position="17"/>
    </location>
</feature>